<dbReference type="Pfam" id="PF01425">
    <property type="entry name" value="Amidase"/>
    <property type="match status" value="1"/>
</dbReference>
<dbReference type="EMBL" id="WUMV01000012">
    <property type="protein sequence ID" value="MXN67488.1"/>
    <property type="molecule type" value="Genomic_DNA"/>
</dbReference>
<evidence type="ECO:0000313" key="5">
    <source>
        <dbReference type="Proteomes" id="UP000433101"/>
    </source>
</evidence>
<dbReference type="PANTHER" id="PTHR11895:SF170">
    <property type="entry name" value="AMIDASE"/>
    <property type="match status" value="1"/>
</dbReference>
<feature type="domain" description="Amidase" evidence="3">
    <location>
        <begin position="72"/>
        <end position="487"/>
    </location>
</feature>
<comment type="caution">
    <text evidence="4">The sequence shown here is derived from an EMBL/GenBank/DDBJ whole genome shotgun (WGS) entry which is preliminary data.</text>
</comment>
<comment type="function">
    <text evidence="1">Hydrolyzes indole-3-acetamide (IAM) into indole-3-acetic acid (IAA).</text>
</comment>
<accession>A0A7X3LYP0</accession>
<keyword evidence="4" id="KW-0378">Hydrolase</keyword>
<dbReference type="InterPro" id="IPR000120">
    <property type="entry name" value="Amidase"/>
</dbReference>
<evidence type="ECO:0000256" key="2">
    <source>
        <dbReference type="ARBA" id="ARBA00021874"/>
    </source>
</evidence>
<dbReference type="NCBIfam" id="NF005565">
    <property type="entry name" value="PRK07235.1"/>
    <property type="match status" value="1"/>
</dbReference>
<dbReference type="SUPFAM" id="SSF75304">
    <property type="entry name" value="Amidase signature (AS) enzymes"/>
    <property type="match status" value="1"/>
</dbReference>
<dbReference type="Gene3D" id="1.10.20.60">
    <property type="entry name" value="Glu-tRNAGln amidotransferase C subunit, N-terminal domain"/>
    <property type="match status" value="1"/>
</dbReference>
<organism evidence="4 5">
    <name type="scientific">Stappia sediminis</name>
    <dbReference type="NCBI Taxonomy" id="2692190"/>
    <lineage>
        <taxon>Bacteria</taxon>
        <taxon>Pseudomonadati</taxon>
        <taxon>Pseudomonadota</taxon>
        <taxon>Alphaproteobacteria</taxon>
        <taxon>Hyphomicrobiales</taxon>
        <taxon>Stappiaceae</taxon>
        <taxon>Stappia</taxon>
    </lineage>
</organism>
<keyword evidence="5" id="KW-1185">Reference proteome</keyword>
<dbReference type="GO" id="GO:0016787">
    <property type="term" value="F:hydrolase activity"/>
    <property type="evidence" value="ECO:0007669"/>
    <property type="project" value="UniProtKB-KW"/>
</dbReference>
<dbReference type="InterPro" id="IPR036928">
    <property type="entry name" value="AS_sf"/>
</dbReference>
<dbReference type="PANTHER" id="PTHR11895">
    <property type="entry name" value="TRANSAMIDASE"/>
    <property type="match status" value="1"/>
</dbReference>
<dbReference type="Proteomes" id="UP000433101">
    <property type="component" value="Unassembled WGS sequence"/>
</dbReference>
<name>A0A7X3LYP0_9HYPH</name>
<sequence>MAINRPNVQQILEIAGELGMTMSEEKAAEYLAVMQANFDPYDMVDEMPDNIPEVKYPRTPGYRPSRKDNELNAWYYRSEIKGAPTGKLAGKTVVIKDNVAVAGVPMMNGSSTLEGFVPGMDATVVTRLLDAGATILGKSTCEQFCLSAGSHSSDPAPVHNPYKYGYSAGGSSSGSAALVATGEADLAIGGDQGGSIRIPAAFCGVYGMKATYGLVPYTGVMPIEMTVDHTGPITGNVRDNALMLEVLAGADGLDPRQYSPKTDDYTSALDRGVKGMKIGILKEGFELPLLEEDVAEKVRAAGERFRELGADVEEVSIPEHPQLAALWGPIGMEGLAVQMMFGNGMGYNWKGFYDVALMEAHAGWRQKADDLSKTLTIAMLVGRYMQTRYRGAFYGKAQNIARRMKAIYDRAFAEYDVILTPTVAMKATKLPGPDASIAEIVSRSWEMLGATAQYDVTGHPAMSVPCGMSAGLPIGLSIAAGDYQESKIYRAAAAFEASVDWKHA</sequence>
<evidence type="ECO:0000259" key="3">
    <source>
        <dbReference type="Pfam" id="PF01425"/>
    </source>
</evidence>
<dbReference type="InterPro" id="IPR020556">
    <property type="entry name" value="Amidase_CS"/>
</dbReference>
<dbReference type="PROSITE" id="PS00571">
    <property type="entry name" value="AMIDASES"/>
    <property type="match status" value="1"/>
</dbReference>
<reference evidence="4 5" key="1">
    <citation type="submission" date="2019-12" db="EMBL/GenBank/DDBJ databases">
        <authorList>
            <person name="Li M."/>
        </authorList>
    </citation>
    <scope>NUCLEOTIDE SEQUENCE [LARGE SCALE GENOMIC DNA]</scope>
    <source>
        <strain evidence="4 5">GBMRC 2046</strain>
    </source>
</reference>
<proteinExistence type="predicted"/>
<protein>
    <recommendedName>
        <fullName evidence="2">Indoleacetamide hydrolase</fullName>
    </recommendedName>
</protein>
<dbReference type="Gene3D" id="3.90.1300.10">
    <property type="entry name" value="Amidase signature (AS) domain"/>
    <property type="match status" value="1"/>
</dbReference>
<evidence type="ECO:0000256" key="1">
    <source>
        <dbReference type="ARBA" id="ARBA00003871"/>
    </source>
</evidence>
<evidence type="ECO:0000313" key="4">
    <source>
        <dbReference type="EMBL" id="MXN67488.1"/>
    </source>
</evidence>
<dbReference type="RefSeq" id="WP_160777741.1">
    <property type="nucleotide sequence ID" value="NZ_WUMV01000012.1"/>
</dbReference>
<dbReference type="AlphaFoldDB" id="A0A7X3LYP0"/>
<gene>
    <name evidence="4" type="ORF">GR183_21500</name>
</gene>
<dbReference type="InterPro" id="IPR023631">
    <property type="entry name" value="Amidase_dom"/>
</dbReference>